<reference evidence="8" key="1">
    <citation type="journal article" date="2021" name="Nat. Microbiol.">
        <title>Cocultivation of an ultrasmall environmental parasitic bacterium with lytic ability against bacteria associated with wastewater foams.</title>
        <authorList>
            <person name="Batinovic S."/>
            <person name="Rose J.J.A."/>
            <person name="Ratcliffe J."/>
            <person name="Seviour R.J."/>
            <person name="Petrovski S."/>
        </authorList>
    </citation>
    <scope>NUCLEOTIDE SEQUENCE</scope>
    <source>
        <strain evidence="8">CON9</strain>
    </source>
</reference>
<dbReference type="Gene3D" id="3.40.30.10">
    <property type="entry name" value="Glutaredoxin"/>
    <property type="match status" value="1"/>
</dbReference>
<keyword evidence="2" id="KW-0732">Signal</keyword>
<feature type="transmembrane region" description="Helical" evidence="6">
    <location>
        <begin position="28"/>
        <end position="48"/>
    </location>
</feature>
<dbReference type="EMBL" id="CP045809">
    <property type="protein sequence ID" value="QHN36154.1"/>
    <property type="molecule type" value="Genomic_DNA"/>
</dbReference>
<evidence type="ECO:0000256" key="4">
    <source>
        <dbReference type="ARBA" id="ARBA00023157"/>
    </source>
</evidence>
<sequence length="243" mass="25867">MSKDRKQQVPKVGKSGYKPQSNSSTMTYILFGVAIVVIAAVVIGGIVWSNNDGGEQVDESQLTNTALAIGEESAPVTIDVFEDFMCPACGQFEASQGQQILEAVNNKQLRVRYHMLNFLNRSSASGDYSTRAAAAFQCVADGGEKQDVIEKFHSTLFQNQPTEGGSTDHDNKQLAEFAADAGASSNTQACISSGARVKKAEENADAAQQTLAKATGGQVSTPSVLHDGKLVTLSDTWLTDLLK</sequence>
<evidence type="ECO:0000256" key="1">
    <source>
        <dbReference type="ARBA" id="ARBA00005791"/>
    </source>
</evidence>
<name>A0ABX6IJW4_9ACTN</name>
<proteinExistence type="inferred from homology"/>
<protein>
    <submittedName>
        <fullName evidence="8">Thioredoxin domain-containing protein</fullName>
    </submittedName>
</protein>
<evidence type="ECO:0000313" key="8">
    <source>
        <dbReference type="EMBL" id="QHN36154.1"/>
    </source>
</evidence>
<dbReference type="InterPro" id="IPR012336">
    <property type="entry name" value="Thioredoxin-like_fold"/>
</dbReference>
<dbReference type="Pfam" id="PF13462">
    <property type="entry name" value="Thioredoxin_4"/>
    <property type="match status" value="1"/>
</dbReference>
<dbReference type="InterPro" id="IPR036249">
    <property type="entry name" value="Thioredoxin-like_sf"/>
</dbReference>
<evidence type="ECO:0000256" key="5">
    <source>
        <dbReference type="ARBA" id="ARBA00023284"/>
    </source>
</evidence>
<evidence type="ECO:0000256" key="3">
    <source>
        <dbReference type="ARBA" id="ARBA00023002"/>
    </source>
</evidence>
<evidence type="ECO:0000259" key="7">
    <source>
        <dbReference type="Pfam" id="PF13462"/>
    </source>
</evidence>
<dbReference type="Proteomes" id="UP001059836">
    <property type="component" value="Chromosome"/>
</dbReference>
<dbReference type="RefSeq" id="WP_213244414.1">
    <property type="nucleotide sequence ID" value="NZ_CP045806.1"/>
</dbReference>
<comment type="similarity">
    <text evidence="1">Belongs to the thioredoxin family. DsbA subfamily.</text>
</comment>
<keyword evidence="9" id="KW-1185">Reference proteome</keyword>
<dbReference type="CDD" id="cd02972">
    <property type="entry name" value="DsbA_family"/>
    <property type="match status" value="1"/>
</dbReference>
<organism evidence="8 9">
    <name type="scientific">Gordonia pseudamarae</name>
    <dbReference type="NCBI Taxonomy" id="2831662"/>
    <lineage>
        <taxon>Bacteria</taxon>
        <taxon>Bacillati</taxon>
        <taxon>Actinomycetota</taxon>
        <taxon>Actinomycetes</taxon>
        <taxon>Mycobacteriales</taxon>
        <taxon>Gordoniaceae</taxon>
        <taxon>Gordonia</taxon>
    </lineage>
</organism>
<evidence type="ECO:0000313" key="9">
    <source>
        <dbReference type="Proteomes" id="UP001059836"/>
    </source>
</evidence>
<dbReference type="SUPFAM" id="SSF52833">
    <property type="entry name" value="Thioredoxin-like"/>
    <property type="match status" value="1"/>
</dbReference>
<keyword evidence="6" id="KW-1133">Transmembrane helix</keyword>
<keyword evidence="6" id="KW-0472">Membrane</keyword>
<feature type="domain" description="Thioredoxin-like fold" evidence="7">
    <location>
        <begin position="64"/>
        <end position="234"/>
    </location>
</feature>
<keyword evidence="4" id="KW-1015">Disulfide bond</keyword>
<evidence type="ECO:0000256" key="2">
    <source>
        <dbReference type="ARBA" id="ARBA00022729"/>
    </source>
</evidence>
<gene>
    <name evidence="8" type="ORF">GII31_16020</name>
</gene>
<dbReference type="PANTHER" id="PTHR13887:SF14">
    <property type="entry name" value="DISULFIDE BOND FORMATION PROTEIN D"/>
    <property type="match status" value="1"/>
</dbReference>
<dbReference type="PANTHER" id="PTHR13887">
    <property type="entry name" value="GLUTATHIONE S-TRANSFERASE KAPPA"/>
    <property type="match status" value="1"/>
</dbReference>
<keyword evidence="5" id="KW-0676">Redox-active center</keyword>
<keyword evidence="6" id="KW-0812">Transmembrane</keyword>
<accession>A0ABX6IJW4</accession>
<keyword evidence="3" id="KW-0560">Oxidoreductase</keyword>
<evidence type="ECO:0000256" key="6">
    <source>
        <dbReference type="SAM" id="Phobius"/>
    </source>
</evidence>